<evidence type="ECO:0000313" key="1">
    <source>
        <dbReference type="EMBL" id="WAL60328.1"/>
    </source>
</evidence>
<dbReference type="AlphaFoldDB" id="A0A9E8ZBX9"/>
<gene>
    <name evidence="1" type="ORF">OXH18_24715</name>
</gene>
<dbReference type="Proteomes" id="UP001163152">
    <property type="component" value="Chromosome"/>
</dbReference>
<evidence type="ECO:0000313" key="2">
    <source>
        <dbReference type="Proteomes" id="UP001163152"/>
    </source>
</evidence>
<dbReference type="KEGG" id="tsin:OXH18_24715"/>
<proteinExistence type="predicted"/>
<keyword evidence="2" id="KW-1185">Reference proteome</keyword>
<reference evidence="1" key="1">
    <citation type="submission" date="2022-12" db="EMBL/GenBank/DDBJ databases">
        <title>Polyphasic identification of a Novel Hot-Spring Cyanobacterium Ocullathermofonsia sinensis gen nov. sp. nov. and Genomic Insights on its Adaptations to the Thermal Habitat.</title>
        <authorList>
            <person name="Daroch M."/>
            <person name="Tang J."/>
            <person name="Jiang Y."/>
        </authorList>
    </citation>
    <scope>NUCLEOTIDE SEQUENCE</scope>
    <source>
        <strain evidence="1">PKUAC-SCTA174</strain>
    </source>
</reference>
<protein>
    <submittedName>
        <fullName evidence="1">Uncharacterized protein</fullName>
    </submittedName>
</protein>
<dbReference type="EMBL" id="CP113797">
    <property type="protein sequence ID" value="WAL60328.1"/>
    <property type="molecule type" value="Genomic_DNA"/>
</dbReference>
<name>A0A9E8ZBX9_9CYAN</name>
<dbReference type="RefSeq" id="WP_268610209.1">
    <property type="nucleotide sequence ID" value="NZ_CP113797.1"/>
</dbReference>
<organism evidence="1 2">
    <name type="scientific">Thermocoleostomius sinensis A174</name>
    <dbReference type="NCBI Taxonomy" id="2016057"/>
    <lineage>
        <taxon>Bacteria</taxon>
        <taxon>Bacillati</taxon>
        <taxon>Cyanobacteriota</taxon>
        <taxon>Cyanophyceae</taxon>
        <taxon>Oculatellales</taxon>
        <taxon>Oculatellaceae</taxon>
        <taxon>Thermocoleostomius</taxon>
    </lineage>
</organism>
<accession>A0A9E8ZBX9</accession>
<sequence>MKRLLRPIAWLLIASVSFWIGGGAVTIENFADYPQQVQVGTAPIYTYVQQPGYYAVHYAAMPELLPERVTSDAVAVMEEEAIAVFAGSPTARKAATNGIVTPVYALKSGGSIAVPTGQVFIRFAEAIPAASRQDAIQTAGYEIVEIPEYAPHTAWVRSRSGKVAEALEGLSRLSAIADVEHIEPQMLTQRQFK</sequence>